<name>A0A6B0U9K6_IXORI</name>
<proteinExistence type="predicted"/>
<protein>
    <submittedName>
        <fullName evidence="2">Putative secreted protein</fullName>
    </submittedName>
</protein>
<feature type="signal peptide" evidence="1">
    <location>
        <begin position="1"/>
        <end position="16"/>
    </location>
</feature>
<evidence type="ECO:0000256" key="1">
    <source>
        <dbReference type="SAM" id="SignalP"/>
    </source>
</evidence>
<feature type="chain" id="PRO_5025426231" evidence="1">
    <location>
        <begin position="17"/>
        <end position="86"/>
    </location>
</feature>
<keyword evidence="1" id="KW-0732">Signal</keyword>
<dbReference type="EMBL" id="GIFC01003481">
    <property type="protein sequence ID" value="MXU85564.1"/>
    <property type="molecule type" value="Transcribed_RNA"/>
</dbReference>
<organism evidence="2">
    <name type="scientific">Ixodes ricinus</name>
    <name type="common">Common tick</name>
    <name type="synonym">Acarus ricinus</name>
    <dbReference type="NCBI Taxonomy" id="34613"/>
    <lineage>
        <taxon>Eukaryota</taxon>
        <taxon>Metazoa</taxon>
        <taxon>Ecdysozoa</taxon>
        <taxon>Arthropoda</taxon>
        <taxon>Chelicerata</taxon>
        <taxon>Arachnida</taxon>
        <taxon>Acari</taxon>
        <taxon>Parasitiformes</taxon>
        <taxon>Ixodida</taxon>
        <taxon>Ixodoidea</taxon>
        <taxon>Ixodidae</taxon>
        <taxon>Ixodinae</taxon>
        <taxon>Ixodes</taxon>
    </lineage>
</organism>
<sequence length="86" mass="9355">MISLWWSVSSVPCASAPCVPWMRHVRMHQGVFQSAPLPAEPAHLNQQLVGDIANEVFKRLFKLFRAVVASSGVSVGVLSLQSVVVV</sequence>
<evidence type="ECO:0000313" key="2">
    <source>
        <dbReference type="EMBL" id="MXU85564.1"/>
    </source>
</evidence>
<accession>A0A6B0U9K6</accession>
<reference evidence="2" key="1">
    <citation type="submission" date="2019-12" db="EMBL/GenBank/DDBJ databases">
        <title>An insight into the sialome of adult female Ixodes ricinus ticks feeding for 6 days.</title>
        <authorList>
            <person name="Perner J."/>
            <person name="Ribeiro J.M.C."/>
        </authorList>
    </citation>
    <scope>NUCLEOTIDE SEQUENCE</scope>
    <source>
        <strain evidence="2">Semi-engorged</strain>
        <tissue evidence="2">Salivary glands</tissue>
    </source>
</reference>
<dbReference type="AlphaFoldDB" id="A0A6B0U9K6"/>